<evidence type="ECO:0000259" key="3">
    <source>
        <dbReference type="Pfam" id="PF05686"/>
    </source>
</evidence>
<dbReference type="Pfam" id="PF05686">
    <property type="entry name" value="Glyco_transf_90"/>
    <property type="match status" value="1"/>
</dbReference>
<keyword evidence="2" id="KW-0808">Transferase</keyword>
<sequence>MDGHAYSGRFYAFMRSKSVPLKLTFFREWHENVLIPWVHYVPLNKDTDEIAEIVRFFEQDSAGQEIARTICEEGQSWVAKTLRNDDMDVYMFRLMLEYARVQDDRRENLGFIFSAPRHLPLILLAVADGGNILVDINETPAVAWRRDMWSQQMGRGTLKLVCHILVRSPNRLVRFLDIQAHSICLRHYKRPMNRQCRNRVFKKWAAKRKAGHSGEMAGTIIERLCMTG</sequence>
<dbReference type="PANTHER" id="PTHR12203:SF35">
    <property type="entry name" value="PROTEIN O-GLUCOSYLTRANSFERASE 1"/>
    <property type="match status" value="1"/>
</dbReference>
<name>A0A101MCY1_PENFR</name>
<dbReference type="GO" id="GO:0016740">
    <property type="term" value="F:transferase activity"/>
    <property type="evidence" value="ECO:0007669"/>
    <property type="project" value="UniProtKB-KW"/>
</dbReference>
<proteinExistence type="inferred from homology"/>
<evidence type="ECO:0000256" key="1">
    <source>
        <dbReference type="ARBA" id="ARBA00010118"/>
    </source>
</evidence>
<organism evidence="4 5">
    <name type="scientific">Penicillium freii</name>
    <dbReference type="NCBI Taxonomy" id="48697"/>
    <lineage>
        <taxon>Eukaryota</taxon>
        <taxon>Fungi</taxon>
        <taxon>Dikarya</taxon>
        <taxon>Ascomycota</taxon>
        <taxon>Pezizomycotina</taxon>
        <taxon>Eurotiomycetes</taxon>
        <taxon>Eurotiomycetidae</taxon>
        <taxon>Eurotiales</taxon>
        <taxon>Aspergillaceae</taxon>
        <taxon>Penicillium</taxon>
    </lineage>
</organism>
<evidence type="ECO:0000313" key="5">
    <source>
        <dbReference type="Proteomes" id="UP000055045"/>
    </source>
</evidence>
<evidence type="ECO:0000313" key="4">
    <source>
        <dbReference type="EMBL" id="KUM58279.1"/>
    </source>
</evidence>
<dbReference type="Proteomes" id="UP000055045">
    <property type="component" value="Unassembled WGS sequence"/>
</dbReference>
<gene>
    <name evidence="4" type="ORF">ACN42_g8877</name>
</gene>
<accession>A0A101MCY1</accession>
<comment type="caution">
    <text evidence="4">The sequence shown here is derived from an EMBL/GenBank/DDBJ whole genome shotgun (WGS) entry which is preliminary data.</text>
</comment>
<dbReference type="OrthoDB" id="202415at2759"/>
<dbReference type="AlphaFoldDB" id="A0A101MCY1"/>
<dbReference type="InterPro" id="IPR006598">
    <property type="entry name" value="CAP10"/>
</dbReference>
<reference evidence="4 5" key="1">
    <citation type="submission" date="2015-10" db="EMBL/GenBank/DDBJ databases">
        <title>Genome sequencing of Penicillium freii.</title>
        <authorList>
            <person name="Nguyen H.D."/>
            <person name="Visagie C.M."/>
            <person name="Seifert K.A."/>
        </authorList>
    </citation>
    <scope>NUCLEOTIDE SEQUENCE [LARGE SCALE GENOMIC DNA]</scope>
    <source>
        <strain evidence="4 5">DAOM 242723</strain>
    </source>
</reference>
<dbReference type="PANTHER" id="PTHR12203">
    <property type="entry name" value="KDEL LYS-ASP-GLU-LEU CONTAINING - RELATED"/>
    <property type="match status" value="1"/>
</dbReference>
<comment type="similarity">
    <text evidence="1">Belongs to the glycosyltransferase 90 family.</text>
</comment>
<dbReference type="InterPro" id="IPR051091">
    <property type="entry name" value="O-Glucosyltr/Glycosyltrsf_90"/>
</dbReference>
<keyword evidence="5" id="KW-1185">Reference proteome</keyword>
<evidence type="ECO:0000256" key="2">
    <source>
        <dbReference type="ARBA" id="ARBA00022679"/>
    </source>
</evidence>
<protein>
    <recommendedName>
        <fullName evidence="3">Glycosyl transferase CAP10 domain-containing protein</fullName>
    </recommendedName>
</protein>
<dbReference type="EMBL" id="LLXE01000295">
    <property type="protein sequence ID" value="KUM58279.1"/>
    <property type="molecule type" value="Genomic_DNA"/>
</dbReference>
<feature type="domain" description="Glycosyl transferase CAP10" evidence="3">
    <location>
        <begin position="2"/>
        <end position="103"/>
    </location>
</feature>